<keyword evidence="14 18" id="KW-1015">Disulfide bond</keyword>
<dbReference type="SUPFAM" id="SSF48113">
    <property type="entry name" value="Heme-dependent peroxidases"/>
    <property type="match status" value="1"/>
</dbReference>
<dbReference type="PRINTS" id="PR00461">
    <property type="entry name" value="PLPEROXIDASE"/>
</dbReference>
<feature type="binding site" evidence="17">
    <location>
        <position position="145"/>
    </location>
    <ligand>
        <name>Ca(2+)</name>
        <dbReference type="ChEBI" id="CHEBI:29108"/>
        <label>2</label>
    </ligand>
</feature>
<evidence type="ECO:0000256" key="1">
    <source>
        <dbReference type="ARBA" id="ARBA00000189"/>
    </source>
</evidence>
<evidence type="ECO:0000256" key="13">
    <source>
        <dbReference type="ARBA" id="ARBA00023004"/>
    </source>
</evidence>
<dbReference type="FunFam" id="1.10.420.10:FF:000006">
    <property type="entry name" value="Peroxidase"/>
    <property type="match status" value="1"/>
</dbReference>
<evidence type="ECO:0000256" key="14">
    <source>
        <dbReference type="ARBA" id="ARBA00023157"/>
    </source>
</evidence>
<keyword evidence="9 17" id="KW-0479">Metal-binding</keyword>
<dbReference type="PROSITE" id="PS00435">
    <property type="entry name" value="PEROXIDASE_1"/>
    <property type="match status" value="1"/>
</dbReference>
<gene>
    <name evidence="20" type="ORF">AARE701A_LOCUS21829</name>
</gene>
<evidence type="ECO:0000313" key="21">
    <source>
        <dbReference type="Proteomes" id="UP000682877"/>
    </source>
</evidence>
<protein>
    <recommendedName>
        <fullName evidence="5">peroxidase</fullName>
        <ecNumber evidence="5">1.11.1.7</ecNumber>
    </recommendedName>
</protein>
<evidence type="ECO:0000256" key="18">
    <source>
        <dbReference type="PIRSR" id="PIRSR600823-5"/>
    </source>
</evidence>
<comment type="catalytic activity">
    <reaction evidence="1">
        <text>2 a phenolic donor + H2O2 = 2 a phenolic radical donor + 2 H2O</text>
        <dbReference type="Rhea" id="RHEA:56136"/>
        <dbReference type="ChEBI" id="CHEBI:15377"/>
        <dbReference type="ChEBI" id="CHEBI:16240"/>
        <dbReference type="ChEBI" id="CHEBI:139520"/>
        <dbReference type="ChEBI" id="CHEBI:139521"/>
        <dbReference type="EC" id="1.11.1.7"/>
    </reaction>
</comment>
<evidence type="ECO:0000256" key="6">
    <source>
        <dbReference type="ARBA" id="ARBA00022525"/>
    </source>
</evidence>
<evidence type="ECO:0000256" key="12">
    <source>
        <dbReference type="ARBA" id="ARBA00023002"/>
    </source>
</evidence>
<dbReference type="GO" id="GO:0046872">
    <property type="term" value="F:metal ion binding"/>
    <property type="evidence" value="ECO:0007669"/>
    <property type="project" value="UniProtKB-KW"/>
</dbReference>
<dbReference type="PANTHER" id="PTHR31388">
    <property type="entry name" value="PEROXIDASE 72-RELATED"/>
    <property type="match status" value="1"/>
</dbReference>
<feature type="binding site" evidence="16">
    <location>
        <position position="60"/>
    </location>
    <ligand>
        <name>substrate</name>
    </ligand>
</feature>
<keyword evidence="15" id="KW-0325">Glycoprotein</keyword>
<keyword evidence="7" id="KW-0575">Peroxidase</keyword>
<dbReference type="Proteomes" id="UP000682877">
    <property type="component" value="Chromosome 8"/>
</dbReference>
<dbReference type="PANTHER" id="PTHR31388:SF144">
    <property type="entry name" value="PEROXIDASE 67-RELATED"/>
    <property type="match status" value="1"/>
</dbReference>
<sequence>MLLSNNLYGLSDSPYIPEFDAFHCKNMYFRQLGGPGWSIKFGRRDSTTVNFAAANSGVIPPPITTLSNLINRLKAQRLSTRDMVALSGAHTIGRAQCVTFRNCIYNESNIDNSSAILRRKSCPAANGSKGNKEANLDVRTPYRFDHSYFMQFVNHRGLLTSDQVLFNGGSTDSIVISYSWSVQAFYRDFVTAMIKNARHQPTHRIQWADPAPLSQAQQLKESKRVCRVDKDIPIIGFA</sequence>
<dbReference type="EC" id="1.11.1.7" evidence="5"/>
<keyword evidence="12" id="KW-0560">Oxidoreductase</keyword>
<keyword evidence="8" id="KW-0349">Heme</keyword>
<proteinExistence type="inferred from homology"/>
<dbReference type="GO" id="GO:0020037">
    <property type="term" value="F:heme binding"/>
    <property type="evidence" value="ECO:0007669"/>
    <property type="project" value="InterPro"/>
</dbReference>
<dbReference type="GO" id="GO:0140825">
    <property type="term" value="F:lactoperoxidase activity"/>
    <property type="evidence" value="ECO:0007669"/>
    <property type="project" value="UniProtKB-EC"/>
</dbReference>
<dbReference type="InterPro" id="IPR010255">
    <property type="entry name" value="Haem_peroxidase_sf"/>
</dbReference>
<feature type="binding site" description="axial binding residue" evidence="17">
    <location>
        <position position="90"/>
    </location>
    <ligand>
        <name>heme b</name>
        <dbReference type="ChEBI" id="CHEBI:60344"/>
    </ligand>
    <ligandPart>
        <name>Fe</name>
        <dbReference type="ChEBI" id="CHEBI:18248"/>
    </ligandPart>
</feature>
<evidence type="ECO:0000256" key="16">
    <source>
        <dbReference type="PIRSR" id="PIRSR600823-2"/>
    </source>
</evidence>
<evidence type="ECO:0000256" key="9">
    <source>
        <dbReference type="ARBA" id="ARBA00022723"/>
    </source>
</evidence>
<comment type="subcellular location">
    <subcellularLocation>
        <location evidence="3">Vacuole</location>
    </subcellularLocation>
</comment>
<comment type="similarity">
    <text evidence="4">Belongs to the peroxidase family. Ascorbate peroxidase subfamily.</text>
</comment>
<dbReference type="InterPro" id="IPR000823">
    <property type="entry name" value="Peroxidase_pln"/>
</dbReference>
<comment type="cofactor">
    <cofactor evidence="17">
        <name>Ca(2+)</name>
        <dbReference type="ChEBI" id="CHEBI:29108"/>
    </cofactor>
    <text evidence="17">Binds 2 calcium ions per subunit.</text>
</comment>
<dbReference type="PRINTS" id="PR00458">
    <property type="entry name" value="PEROXIDASE"/>
</dbReference>
<dbReference type="GO" id="GO:0006979">
    <property type="term" value="P:response to oxidative stress"/>
    <property type="evidence" value="ECO:0007669"/>
    <property type="project" value="InterPro"/>
</dbReference>
<dbReference type="EMBL" id="LR999458">
    <property type="protein sequence ID" value="CAE6247503.1"/>
    <property type="molecule type" value="Genomic_DNA"/>
</dbReference>
<accession>A0A8S2AZS3</accession>
<dbReference type="Gene3D" id="1.10.420.10">
    <property type="entry name" value="Peroxidase, domain 2"/>
    <property type="match status" value="1"/>
</dbReference>
<name>A0A8S2AZS3_ARAAE</name>
<feature type="binding site" evidence="17">
    <location>
        <position position="91"/>
    </location>
    <ligand>
        <name>Ca(2+)</name>
        <dbReference type="ChEBI" id="CHEBI:29108"/>
        <label>2</label>
    </ligand>
</feature>
<feature type="binding site" evidence="17">
    <location>
        <position position="137"/>
    </location>
    <ligand>
        <name>Ca(2+)</name>
        <dbReference type="ChEBI" id="CHEBI:29108"/>
        <label>2</label>
    </ligand>
</feature>
<evidence type="ECO:0000256" key="4">
    <source>
        <dbReference type="ARBA" id="ARBA00006873"/>
    </source>
</evidence>
<evidence type="ECO:0000256" key="15">
    <source>
        <dbReference type="ARBA" id="ARBA00023180"/>
    </source>
</evidence>
<dbReference type="InterPro" id="IPR019793">
    <property type="entry name" value="Peroxidases_heam-ligand_BS"/>
</dbReference>
<comment type="cofactor">
    <cofactor evidence="17">
        <name>heme b</name>
        <dbReference type="ChEBI" id="CHEBI:60344"/>
    </cofactor>
    <text evidence="17">Binds 1 heme b (iron(II)-protoporphyrin IX) group per subunit.</text>
</comment>
<evidence type="ECO:0000256" key="2">
    <source>
        <dbReference type="ARBA" id="ARBA00002322"/>
    </source>
</evidence>
<evidence type="ECO:0000256" key="10">
    <source>
        <dbReference type="ARBA" id="ARBA00022729"/>
    </source>
</evidence>
<dbReference type="AlphaFoldDB" id="A0A8S2AZS3"/>
<comment type="function">
    <text evidence="2">Removal of H(2)O(2), oxidation of toxic reductants, biosynthesis and degradation of lignin, suberization, auxin catabolism, response to environmental stresses such as wounding, pathogen attack and oxidative stress. These functions might be dependent on each isozyme/isoform in each plant tissue.</text>
</comment>
<keyword evidence="10" id="KW-0732">Signal</keyword>
<evidence type="ECO:0000259" key="19">
    <source>
        <dbReference type="PROSITE" id="PS50873"/>
    </source>
</evidence>
<dbReference type="GO" id="GO:0005773">
    <property type="term" value="C:vacuole"/>
    <property type="evidence" value="ECO:0007669"/>
    <property type="project" value="UniProtKB-SubCell"/>
</dbReference>
<evidence type="ECO:0000256" key="17">
    <source>
        <dbReference type="PIRSR" id="PIRSR600823-3"/>
    </source>
</evidence>
<keyword evidence="11 17" id="KW-0106">Calcium</keyword>
<keyword evidence="6" id="KW-0964">Secreted</keyword>
<evidence type="ECO:0000256" key="11">
    <source>
        <dbReference type="ARBA" id="ARBA00022837"/>
    </source>
</evidence>
<reference evidence="20" key="1">
    <citation type="submission" date="2021-01" db="EMBL/GenBank/DDBJ databases">
        <authorList>
            <person name="Bezrukov I."/>
        </authorList>
    </citation>
    <scope>NUCLEOTIDE SEQUENCE</scope>
</reference>
<evidence type="ECO:0000256" key="3">
    <source>
        <dbReference type="ARBA" id="ARBA00004116"/>
    </source>
</evidence>
<feature type="domain" description="Plant heme peroxidase family profile" evidence="19">
    <location>
        <begin position="11"/>
        <end position="230"/>
    </location>
</feature>
<keyword evidence="21" id="KW-1185">Reference proteome</keyword>
<evidence type="ECO:0000313" key="20">
    <source>
        <dbReference type="EMBL" id="CAE6247503.1"/>
    </source>
</evidence>
<evidence type="ECO:0000256" key="5">
    <source>
        <dbReference type="ARBA" id="ARBA00012313"/>
    </source>
</evidence>
<feature type="disulfide bond" evidence="18">
    <location>
        <begin position="97"/>
        <end position="122"/>
    </location>
</feature>
<evidence type="ECO:0000256" key="8">
    <source>
        <dbReference type="ARBA" id="ARBA00022617"/>
    </source>
</evidence>
<organism evidence="20 21">
    <name type="scientific">Arabidopsis arenosa</name>
    <name type="common">Sand rock-cress</name>
    <name type="synonym">Cardaminopsis arenosa</name>
    <dbReference type="NCBI Taxonomy" id="38785"/>
    <lineage>
        <taxon>Eukaryota</taxon>
        <taxon>Viridiplantae</taxon>
        <taxon>Streptophyta</taxon>
        <taxon>Embryophyta</taxon>
        <taxon>Tracheophyta</taxon>
        <taxon>Spermatophyta</taxon>
        <taxon>Magnoliopsida</taxon>
        <taxon>eudicotyledons</taxon>
        <taxon>Gunneridae</taxon>
        <taxon>Pentapetalae</taxon>
        <taxon>rosids</taxon>
        <taxon>malvids</taxon>
        <taxon>Brassicales</taxon>
        <taxon>Brassicaceae</taxon>
        <taxon>Camelineae</taxon>
        <taxon>Arabidopsis</taxon>
    </lineage>
</organism>
<dbReference type="PROSITE" id="PS50873">
    <property type="entry name" value="PEROXIDASE_4"/>
    <property type="match status" value="1"/>
</dbReference>
<keyword evidence="13 17" id="KW-0408">Iron</keyword>
<feature type="binding site" evidence="17">
    <location>
        <position position="140"/>
    </location>
    <ligand>
        <name>Ca(2+)</name>
        <dbReference type="ChEBI" id="CHEBI:29108"/>
        <label>2</label>
    </ligand>
</feature>
<evidence type="ECO:0000256" key="7">
    <source>
        <dbReference type="ARBA" id="ARBA00022559"/>
    </source>
</evidence>
<dbReference type="InterPro" id="IPR002016">
    <property type="entry name" value="Haem_peroxidase"/>
</dbReference>
<dbReference type="Pfam" id="PF00141">
    <property type="entry name" value="peroxidase"/>
    <property type="match status" value="1"/>
</dbReference>